<feature type="transmembrane region" description="Helical" evidence="1">
    <location>
        <begin position="346"/>
        <end position="365"/>
    </location>
</feature>
<evidence type="ECO:0000313" key="3">
    <source>
        <dbReference type="EMBL" id="HIJ99611.1"/>
    </source>
</evidence>
<dbReference type="AlphaFoldDB" id="A0A832UPV9"/>
<protein>
    <recommendedName>
        <fullName evidence="2">CARDB domain-containing protein</fullName>
    </recommendedName>
</protein>
<keyword evidence="1" id="KW-0812">Transmembrane</keyword>
<dbReference type="Proteomes" id="UP000604391">
    <property type="component" value="Unassembled WGS sequence"/>
</dbReference>
<accession>A0A832UPV9</accession>
<comment type="caution">
    <text evidence="3">The sequence shown here is derived from an EMBL/GenBank/DDBJ whole genome shotgun (WGS) entry which is preliminary data.</text>
</comment>
<gene>
    <name evidence="3" type="ORF">H1011_02190</name>
</gene>
<keyword evidence="1" id="KW-1133">Transmembrane helix</keyword>
<dbReference type="InterPro" id="IPR011635">
    <property type="entry name" value="CARDB"/>
</dbReference>
<dbReference type="PANTHER" id="PTHR35902">
    <property type="entry name" value="S-LAYER DOMAIN-LIKE PROTEIN-RELATED"/>
    <property type="match status" value="1"/>
</dbReference>
<dbReference type="Pfam" id="PF07705">
    <property type="entry name" value="CARDB"/>
    <property type="match status" value="1"/>
</dbReference>
<organism evidence="3 4">
    <name type="scientific">Candidatus Undinarchaeum marinum</name>
    <dbReference type="NCBI Taxonomy" id="2756141"/>
    <lineage>
        <taxon>Archaea</taxon>
        <taxon>Candidatus Undinarchaeota</taxon>
        <taxon>Candidatus Undinarchaeia</taxon>
        <taxon>Candidatus Undinarchaeales</taxon>
        <taxon>Candidatus Undinarchaeaceae</taxon>
        <taxon>Candidatus Undinarchaeum</taxon>
    </lineage>
</organism>
<dbReference type="PANTHER" id="PTHR35902:SF3">
    <property type="entry name" value="NPCBM-ASSOCIATED, NEW3 DOMAIN OF ALPHA-GALACTOSIDASE"/>
    <property type="match status" value="1"/>
</dbReference>
<proteinExistence type="predicted"/>
<feature type="domain" description="CARDB" evidence="2">
    <location>
        <begin position="262"/>
        <end position="334"/>
    </location>
</feature>
<reference evidence="3 4" key="1">
    <citation type="journal article" name="Nat. Commun.">
        <title>Undinarchaeota illuminate DPANN phylogeny and the impact of gene transfer on archaeal evolution.</title>
        <authorList>
            <person name="Dombrowski N."/>
            <person name="Williams T.A."/>
            <person name="Sun J."/>
            <person name="Woodcroft B.J."/>
            <person name="Lee J.H."/>
            <person name="Minh B.Q."/>
            <person name="Rinke C."/>
            <person name="Spang A."/>
        </authorList>
    </citation>
    <scope>NUCLEOTIDE SEQUENCE [LARGE SCALE GENOMIC DNA]</scope>
    <source>
        <strain evidence="3">MAG_bin17</strain>
    </source>
</reference>
<name>A0A832UPV9_9ARCH</name>
<evidence type="ECO:0000313" key="4">
    <source>
        <dbReference type="Proteomes" id="UP000604391"/>
    </source>
</evidence>
<sequence>MEIKKILALFILLIAMSQAAYALEGPLNVTFLLPEENIQPGETLEFRMILKNTGASGITNVQYEVVGGPDLTGFPSGVTLLGGVADGSSVSRNIPVAVSGDASSGKHTLSFLIKYLLNSVEQTLVTSFDFDVGSNVLFRISEVTYEGGLLEPGQTSRTYVTLSNIGSDDASEILATFSSSNPEVKSVLEGGTYFVSSIQSSRSSVLEFIIEVESGTEAKVYDSEIELAYKDSKGNKYTETLTLGLPVKGVPNLEVLNTELDNEDFKVEIENLGTAKAKAISVKLIQNGKLMGVKIDNELKPDKLSTLRFKNFKGGTGQLELHYLDDENQEYDETVYVEVPGKAAPISTLTILLLLIVTAETVYIYRKKKGKSLLPFTSSKKKA</sequence>
<dbReference type="EMBL" id="DVAD01000013">
    <property type="protein sequence ID" value="HIJ99611.1"/>
    <property type="molecule type" value="Genomic_DNA"/>
</dbReference>
<keyword evidence="4" id="KW-1185">Reference proteome</keyword>
<evidence type="ECO:0000259" key="2">
    <source>
        <dbReference type="Pfam" id="PF07705"/>
    </source>
</evidence>
<keyword evidence="1" id="KW-0472">Membrane</keyword>
<evidence type="ECO:0000256" key="1">
    <source>
        <dbReference type="SAM" id="Phobius"/>
    </source>
</evidence>